<keyword evidence="1" id="KW-0472">Membrane</keyword>
<evidence type="ECO:0000313" key="2">
    <source>
        <dbReference type="EMBL" id="KWV87977.1"/>
    </source>
</evidence>
<dbReference type="Proteomes" id="UP000061348">
    <property type="component" value="Unassembled WGS sequence"/>
</dbReference>
<feature type="transmembrane region" description="Helical" evidence="1">
    <location>
        <begin position="42"/>
        <end position="62"/>
    </location>
</feature>
<keyword evidence="1" id="KW-0812">Transmembrane</keyword>
<gene>
    <name evidence="2" type="ORF">PFLmoz3_02361</name>
</gene>
<dbReference type="EMBL" id="LCYA01000058">
    <property type="protein sequence ID" value="KWV87977.1"/>
    <property type="molecule type" value="Genomic_DNA"/>
</dbReference>
<comment type="caution">
    <text evidence="2">The sequence shown here is derived from an EMBL/GenBank/DDBJ whole genome shotgun (WGS) entry which is preliminary data.</text>
</comment>
<dbReference type="PATRIC" id="fig|294.194.peg.2608"/>
<evidence type="ECO:0000313" key="3">
    <source>
        <dbReference type="Proteomes" id="UP000061348"/>
    </source>
</evidence>
<sequence>MTAVSAQRYETAEEWLLVLEQADRRELSVRPRPLLEREPLKVWQTLAMASLLLNLVLLYWLMHH</sequence>
<reference evidence="2 3" key="1">
    <citation type="submission" date="2015-05" db="EMBL/GenBank/DDBJ databases">
        <title>A genomic and transcriptomic approach to investigate the blue pigment phenotype in Pseudomonas fluorescens.</title>
        <authorList>
            <person name="Andreani N.A."/>
            <person name="Cardazzo B."/>
        </authorList>
    </citation>
    <scope>NUCLEOTIDE SEQUENCE [LARGE SCALE GENOMIC DNA]</scope>
    <source>
        <strain evidence="2 3">Ps_22</strain>
    </source>
</reference>
<protein>
    <submittedName>
        <fullName evidence="2">Uncharacterized protein</fullName>
    </submittedName>
</protein>
<accession>A0A109LHI1</accession>
<evidence type="ECO:0000256" key="1">
    <source>
        <dbReference type="SAM" id="Phobius"/>
    </source>
</evidence>
<dbReference type="AlphaFoldDB" id="A0A109LHI1"/>
<organism evidence="2 3">
    <name type="scientific">Pseudomonas fluorescens</name>
    <dbReference type="NCBI Taxonomy" id="294"/>
    <lineage>
        <taxon>Bacteria</taxon>
        <taxon>Pseudomonadati</taxon>
        <taxon>Pseudomonadota</taxon>
        <taxon>Gammaproteobacteria</taxon>
        <taxon>Pseudomonadales</taxon>
        <taxon>Pseudomonadaceae</taxon>
        <taxon>Pseudomonas</taxon>
    </lineage>
</organism>
<proteinExistence type="predicted"/>
<keyword evidence="1" id="KW-1133">Transmembrane helix</keyword>
<name>A0A109LHI1_PSEFL</name>